<accession>A0ABV3SRX3</accession>
<dbReference type="Gene3D" id="3.40.50.2300">
    <property type="match status" value="1"/>
</dbReference>
<dbReference type="Proteomes" id="UP001556692">
    <property type="component" value="Unassembled WGS sequence"/>
</dbReference>
<evidence type="ECO:0000256" key="2">
    <source>
        <dbReference type="ARBA" id="ARBA00022490"/>
    </source>
</evidence>
<keyword evidence="4" id="KW-0902">Two-component regulatory system</keyword>
<comment type="caution">
    <text evidence="12">The sequence shown here is derived from an EMBL/GenBank/DDBJ whole genome shotgun (WGS) entry which is preliminary data.</text>
</comment>
<evidence type="ECO:0000259" key="11">
    <source>
        <dbReference type="PROSITE" id="PS51755"/>
    </source>
</evidence>
<keyword evidence="7" id="KW-0804">Transcription</keyword>
<dbReference type="PANTHER" id="PTHR48111:SF39">
    <property type="entry name" value="TRANSCRIPTIONAL REGULATORY PROTEIN CPXR"/>
    <property type="match status" value="1"/>
</dbReference>
<keyword evidence="3 8" id="KW-0597">Phosphoprotein</keyword>
<dbReference type="SMART" id="SM00862">
    <property type="entry name" value="Trans_reg_C"/>
    <property type="match status" value="1"/>
</dbReference>
<organism evidence="12 13">
    <name type="scientific">Aquibium pacificus</name>
    <dbReference type="NCBI Taxonomy" id="3153579"/>
    <lineage>
        <taxon>Bacteria</taxon>
        <taxon>Pseudomonadati</taxon>
        <taxon>Pseudomonadota</taxon>
        <taxon>Alphaproteobacteria</taxon>
        <taxon>Hyphomicrobiales</taxon>
        <taxon>Phyllobacteriaceae</taxon>
        <taxon>Aquibium</taxon>
    </lineage>
</organism>
<keyword evidence="2" id="KW-0963">Cytoplasm</keyword>
<evidence type="ECO:0000256" key="3">
    <source>
        <dbReference type="ARBA" id="ARBA00022553"/>
    </source>
</evidence>
<dbReference type="PANTHER" id="PTHR48111">
    <property type="entry name" value="REGULATOR OF RPOS"/>
    <property type="match status" value="1"/>
</dbReference>
<dbReference type="SMART" id="SM00448">
    <property type="entry name" value="REC"/>
    <property type="match status" value="1"/>
</dbReference>
<feature type="domain" description="Response regulatory" evidence="10">
    <location>
        <begin position="3"/>
        <end position="116"/>
    </location>
</feature>
<dbReference type="PROSITE" id="PS50110">
    <property type="entry name" value="RESPONSE_REGULATORY"/>
    <property type="match status" value="1"/>
</dbReference>
<dbReference type="InterPro" id="IPR001789">
    <property type="entry name" value="Sig_transdc_resp-reg_receiver"/>
</dbReference>
<evidence type="ECO:0000256" key="1">
    <source>
        <dbReference type="ARBA" id="ARBA00004496"/>
    </source>
</evidence>
<dbReference type="InterPro" id="IPR001867">
    <property type="entry name" value="OmpR/PhoB-type_DNA-bd"/>
</dbReference>
<dbReference type="Gene3D" id="1.10.10.10">
    <property type="entry name" value="Winged helix-like DNA-binding domain superfamily/Winged helix DNA-binding domain"/>
    <property type="match status" value="1"/>
</dbReference>
<dbReference type="Pfam" id="PF00072">
    <property type="entry name" value="Response_reg"/>
    <property type="match status" value="1"/>
</dbReference>
<gene>
    <name evidence="12" type="ORF">ABGN05_21745</name>
</gene>
<feature type="domain" description="OmpR/PhoB-type" evidence="11">
    <location>
        <begin position="127"/>
        <end position="226"/>
    </location>
</feature>
<dbReference type="RefSeq" id="WP_367956159.1">
    <property type="nucleotide sequence ID" value="NZ_JBDPGJ010000005.1"/>
</dbReference>
<feature type="modified residue" description="4-aspartylphosphate" evidence="8">
    <location>
        <position position="52"/>
    </location>
</feature>
<evidence type="ECO:0000256" key="8">
    <source>
        <dbReference type="PROSITE-ProRule" id="PRU00169"/>
    </source>
</evidence>
<evidence type="ECO:0000256" key="9">
    <source>
        <dbReference type="PROSITE-ProRule" id="PRU01091"/>
    </source>
</evidence>
<evidence type="ECO:0000256" key="5">
    <source>
        <dbReference type="ARBA" id="ARBA00023015"/>
    </source>
</evidence>
<reference evidence="12 13" key="1">
    <citation type="submission" date="2024-05" db="EMBL/GenBank/DDBJ databases">
        <authorList>
            <person name="Jiang F."/>
        </authorList>
    </citation>
    <scope>NUCLEOTIDE SEQUENCE [LARGE SCALE GENOMIC DNA]</scope>
    <source>
        <strain evidence="12 13">LZ166</strain>
    </source>
</reference>
<sequence length="227" mass="24885">MANVLLVDDDVDLGKLISEYLTEEGFNVFHQVNGRDVLAIVAEHRIDVIILDIMLPGMNGIEILRRIRRVDNIPVLMMTARGDEVDRIAGLDLGADDYLAKPCSPGELAARLRAILRRAMSSRVGSADTIEVGDLLIDPRARKAIWKGAMLALTGSEFNLMEALASRPGQVVSRGELCELGLGRPLTRFERTIDVHMSSIRQKMGLLADGRSPIVNVRGQGYQLVTG</sequence>
<evidence type="ECO:0000256" key="4">
    <source>
        <dbReference type="ARBA" id="ARBA00023012"/>
    </source>
</evidence>
<name>A0ABV3SRX3_9HYPH</name>
<keyword evidence="6 9" id="KW-0238">DNA-binding</keyword>
<dbReference type="SUPFAM" id="SSF52172">
    <property type="entry name" value="CheY-like"/>
    <property type="match status" value="1"/>
</dbReference>
<dbReference type="PROSITE" id="PS51755">
    <property type="entry name" value="OMPR_PHOB"/>
    <property type="match status" value="1"/>
</dbReference>
<dbReference type="InterPro" id="IPR036388">
    <property type="entry name" value="WH-like_DNA-bd_sf"/>
</dbReference>
<comment type="subcellular location">
    <subcellularLocation>
        <location evidence="1">Cytoplasm</location>
    </subcellularLocation>
</comment>
<dbReference type="InterPro" id="IPR011006">
    <property type="entry name" value="CheY-like_superfamily"/>
</dbReference>
<evidence type="ECO:0000256" key="7">
    <source>
        <dbReference type="ARBA" id="ARBA00023163"/>
    </source>
</evidence>
<dbReference type="Pfam" id="PF00486">
    <property type="entry name" value="Trans_reg_C"/>
    <property type="match status" value="1"/>
</dbReference>
<dbReference type="EMBL" id="JBDPGJ010000005">
    <property type="protein sequence ID" value="MEX0408290.1"/>
    <property type="molecule type" value="Genomic_DNA"/>
</dbReference>
<feature type="DNA-binding region" description="OmpR/PhoB-type" evidence="9">
    <location>
        <begin position="127"/>
        <end position="226"/>
    </location>
</feature>
<keyword evidence="5" id="KW-0805">Transcription regulation</keyword>
<keyword evidence="13" id="KW-1185">Reference proteome</keyword>
<dbReference type="InterPro" id="IPR039420">
    <property type="entry name" value="WalR-like"/>
</dbReference>
<proteinExistence type="predicted"/>
<evidence type="ECO:0000313" key="12">
    <source>
        <dbReference type="EMBL" id="MEX0408290.1"/>
    </source>
</evidence>
<evidence type="ECO:0000256" key="6">
    <source>
        <dbReference type="ARBA" id="ARBA00023125"/>
    </source>
</evidence>
<dbReference type="Gene3D" id="6.10.250.690">
    <property type="match status" value="1"/>
</dbReference>
<evidence type="ECO:0000313" key="13">
    <source>
        <dbReference type="Proteomes" id="UP001556692"/>
    </source>
</evidence>
<dbReference type="CDD" id="cd00383">
    <property type="entry name" value="trans_reg_C"/>
    <property type="match status" value="1"/>
</dbReference>
<evidence type="ECO:0000259" key="10">
    <source>
        <dbReference type="PROSITE" id="PS50110"/>
    </source>
</evidence>
<protein>
    <submittedName>
        <fullName evidence="12">Response regulator transcription factor</fullName>
    </submittedName>
</protein>